<evidence type="ECO:0000313" key="10">
    <source>
        <dbReference type="Proteomes" id="UP000011724"/>
    </source>
</evidence>
<keyword evidence="10" id="KW-1185">Reference proteome</keyword>
<evidence type="ECO:0000256" key="1">
    <source>
        <dbReference type="ARBA" id="ARBA00004937"/>
    </source>
</evidence>
<dbReference type="GO" id="GO:0004345">
    <property type="term" value="F:glucose-6-phosphate dehydrogenase activity"/>
    <property type="evidence" value="ECO:0007669"/>
    <property type="project" value="UniProtKB-UniRule"/>
</dbReference>
<feature type="binding site" evidence="6">
    <location>
        <position position="59"/>
    </location>
    <ligand>
        <name>NADP(+)</name>
        <dbReference type="ChEBI" id="CHEBI:58349"/>
    </ligand>
</feature>
<dbReference type="GO" id="GO:0050661">
    <property type="term" value="F:NADP binding"/>
    <property type="evidence" value="ECO:0007669"/>
    <property type="project" value="UniProtKB-UniRule"/>
</dbReference>
<keyword evidence="2 6" id="KW-0313">Glucose metabolism</keyword>
<comment type="function">
    <text evidence="6">Catalyzes the oxidation of glucose 6-phosphate to 6-phosphogluconolactone.</text>
</comment>
<dbReference type="Gene3D" id="3.30.360.10">
    <property type="entry name" value="Dihydrodipicolinate Reductase, domain 2"/>
    <property type="match status" value="1"/>
</dbReference>
<keyword evidence="4 6" id="KW-0560">Oxidoreductase</keyword>
<dbReference type="SUPFAM" id="SSF55347">
    <property type="entry name" value="Glyceraldehyde-3-phosphate dehydrogenase-like, C-terminal domain"/>
    <property type="match status" value="1"/>
</dbReference>
<sequence length="494" mass="56195">MADTNGIETCDYNTPKDPCAIVIFGATGDLAARKILPSLYALLCSGRLPDPSIIIGVSRSGLSHEEYRERTRQALVESNADMKCWEDFAPRLFYRSVDVNDVGTFTNLAGFIKDKESEFQTGGNRLFHLSVPPVAYEAIAQSLAHVGLAHEKDNWSRLVVEKPFGYDLESSRKLAAALKEGFKEKQIFRIDHYLAKETVQNMLMFRFANSIFEPVWNRQFIQSVHITAAESLGVEHRAGFYDHTGVLRDMFQNHMMQLLSLVAMEPPSIYEANRIRDEKAKIYRSLRPFPMDSLDENLVLGQYAAGMIKEKSVPSYVSEPGVSPNSTTPTFASMKAYIDNWRWQGVPFYITSGKRMSTKRTDIEVKFKEVPHSMFRNILGEHITANRLTLSIHPKEEVMLSFQAKTPGPGMCLRNVTMNFDYAMGHPLRLTAYEKVLLDVLMGDHTLFWRQDSVDLCWSYLTPMLKECECEEQAERLHLYKAGTDGPKKARGDW</sequence>
<evidence type="ECO:0000256" key="5">
    <source>
        <dbReference type="ARBA" id="ARBA00023277"/>
    </source>
</evidence>
<evidence type="ECO:0000259" key="7">
    <source>
        <dbReference type="Pfam" id="PF00479"/>
    </source>
</evidence>
<feature type="domain" description="Glucose-6-phosphate dehydrogenase NAD-binding" evidence="7">
    <location>
        <begin position="22"/>
        <end position="201"/>
    </location>
</feature>
<feature type="binding site" evidence="6">
    <location>
        <position position="230"/>
    </location>
    <ligand>
        <name>substrate</name>
    </ligand>
</feature>
<dbReference type="PRINTS" id="PR00079">
    <property type="entry name" value="G6PDHDRGNASE"/>
</dbReference>
<name>M1WM50_PSEP2</name>
<dbReference type="GO" id="GO:0009051">
    <property type="term" value="P:pentose-phosphate shunt, oxidative branch"/>
    <property type="evidence" value="ECO:0007669"/>
    <property type="project" value="TreeGrafter"/>
</dbReference>
<feature type="binding site" evidence="6">
    <location>
        <position position="359"/>
    </location>
    <ligand>
        <name>substrate</name>
    </ligand>
</feature>
<dbReference type="GO" id="GO:0005829">
    <property type="term" value="C:cytosol"/>
    <property type="evidence" value="ECO:0007669"/>
    <property type="project" value="TreeGrafter"/>
</dbReference>
<dbReference type="UniPathway" id="UPA00115">
    <property type="reaction ID" value="UER00408"/>
</dbReference>
<dbReference type="InterPro" id="IPR022674">
    <property type="entry name" value="G6P_DH_NAD-bd"/>
</dbReference>
<dbReference type="Proteomes" id="UP000011724">
    <property type="component" value="Chromosome"/>
</dbReference>
<reference evidence="9 10" key="1">
    <citation type="journal article" date="2013" name="PLoS ONE">
        <title>The first genomic and proteomic characterization of a deep-sea sulfate reducer: insights into the piezophilic lifestyle of Desulfovibrio piezophilus.</title>
        <authorList>
            <person name="Pradel N."/>
            <person name="Ji B."/>
            <person name="Gimenez G."/>
            <person name="Talla E."/>
            <person name="Lenoble P."/>
            <person name="Garel M."/>
            <person name="Tamburini C."/>
            <person name="Fourquet P."/>
            <person name="Lebrun R."/>
            <person name="Bertin P."/>
            <person name="Denis Y."/>
            <person name="Pophillat M."/>
            <person name="Barbe V."/>
            <person name="Ollivier B."/>
            <person name="Dolla A."/>
        </authorList>
    </citation>
    <scope>NUCLEOTIDE SEQUENCE [LARGE SCALE GENOMIC DNA]</scope>
    <source>
        <strain evidence="10">DSM 10523 / SB164P1</strain>
    </source>
</reference>
<feature type="binding site" evidence="6">
    <location>
        <position position="196"/>
    </location>
    <ligand>
        <name>substrate</name>
    </ligand>
</feature>
<dbReference type="SUPFAM" id="SSF51735">
    <property type="entry name" value="NAD(P)-binding Rossmann-fold domains"/>
    <property type="match status" value="1"/>
</dbReference>
<dbReference type="OrthoDB" id="9802739at2"/>
<comment type="caution">
    <text evidence="6">Lacks conserved residue(s) required for the propagation of feature annotation.</text>
</comment>
<dbReference type="AlphaFoldDB" id="M1WM50"/>
<evidence type="ECO:0000313" key="9">
    <source>
        <dbReference type="EMBL" id="CCH48990.1"/>
    </source>
</evidence>
<gene>
    <name evidence="6 9" type="primary">zwf</name>
    <name evidence="9" type="ordered locus">BN4_11755</name>
</gene>
<keyword evidence="3 6" id="KW-0521">NADP</keyword>
<dbReference type="Pfam" id="PF00479">
    <property type="entry name" value="G6PD_N"/>
    <property type="match status" value="1"/>
</dbReference>
<feature type="domain" description="Glucose-6-phosphate dehydrogenase C-terminal" evidence="8">
    <location>
        <begin position="203"/>
        <end position="490"/>
    </location>
</feature>
<dbReference type="PIRSF" id="PIRSF000110">
    <property type="entry name" value="G6PD"/>
    <property type="match status" value="1"/>
</dbReference>
<feature type="binding site" evidence="6">
    <location>
        <position position="249"/>
    </location>
    <ligand>
        <name>substrate</name>
    </ligand>
</feature>
<dbReference type="HOGENOM" id="CLU_013524_5_0_7"/>
<dbReference type="STRING" id="1322246.BN4_11755"/>
<feature type="binding site" evidence="6">
    <location>
        <position position="192"/>
    </location>
    <ligand>
        <name>substrate</name>
    </ligand>
</feature>
<reference evidence="10" key="2">
    <citation type="journal article" date="2013" name="Stand. Genomic Sci.">
        <title>Complete genome sequence of Desulfocapsa sulfexigens, a marine deltaproteobacterium specialized in disproportionating inorganic sulfur compounds.</title>
        <authorList>
            <person name="Finster K.W."/>
            <person name="Kjeldsen K.U."/>
            <person name="Kube M."/>
            <person name="Reinhardt R."/>
            <person name="Mussmann M."/>
            <person name="Amann R."/>
            <person name="Schreiber L."/>
        </authorList>
    </citation>
    <scope>NUCLEOTIDE SEQUENCE [LARGE SCALE GENOMIC DNA]</scope>
    <source>
        <strain evidence="10">DSM 10523 / SB164P1</strain>
    </source>
</reference>
<proteinExistence type="inferred from homology"/>
<dbReference type="GO" id="GO:0006006">
    <property type="term" value="P:glucose metabolic process"/>
    <property type="evidence" value="ECO:0007669"/>
    <property type="project" value="UniProtKB-KW"/>
</dbReference>
<dbReference type="PATRIC" id="fig|879567.3.peg.1844"/>
<feature type="binding site" evidence="6">
    <location>
        <position position="354"/>
    </location>
    <ligand>
        <name>substrate</name>
    </ligand>
</feature>
<evidence type="ECO:0000256" key="4">
    <source>
        <dbReference type="ARBA" id="ARBA00023002"/>
    </source>
</evidence>
<feature type="active site" description="Proton acceptor" evidence="6">
    <location>
        <position position="254"/>
    </location>
</feature>
<dbReference type="EC" id="1.1.1.49" evidence="6"/>
<organism evidence="9 10">
    <name type="scientific">Pseudodesulfovibrio piezophilus (strain DSM 21447 / JCM 15486 / C1TLV30)</name>
    <name type="common">Desulfovibrio piezophilus</name>
    <dbReference type="NCBI Taxonomy" id="1322246"/>
    <lineage>
        <taxon>Bacteria</taxon>
        <taxon>Pseudomonadati</taxon>
        <taxon>Thermodesulfobacteriota</taxon>
        <taxon>Desulfovibrionia</taxon>
        <taxon>Desulfovibrionales</taxon>
        <taxon>Desulfovibrionaceae</taxon>
    </lineage>
</organism>
<dbReference type="PANTHER" id="PTHR23429">
    <property type="entry name" value="GLUCOSE-6-PHOSPHATE 1-DEHYDROGENASE G6PD"/>
    <property type="match status" value="1"/>
</dbReference>
<evidence type="ECO:0000256" key="2">
    <source>
        <dbReference type="ARBA" id="ARBA00022526"/>
    </source>
</evidence>
<comment type="similarity">
    <text evidence="6">Belongs to the glucose-6-phosphate dehydrogenase family.</text>
</comment>
<dbReference type="PANTHER" id="PTHR23429:SF0">
    <property type="entry name" value="GLUCOSE-6-PHOSPHATE 1-DEHYDROGENASE"/>
    <property type="match status" value="1"/>
</dbReference>
<dbReference type="Gene3D" id="3.40.50.720">
    <property type="entry name" value="NAD(P)-binding Rossmann-like Domain"/>
    <property type="match status" value="1"/>
</dbReference>
<dbReference type="InterPro" id="IPR036291">
    <property type="entry name" value="NAD(P)-bd_dom_sf"/>
</dbReference>
<dbReference type="HAMAP" id="MF_00966">
    <property type="entry name" value="G6PD"/>
    <property type="match status" value="1"/>
</dbReference>
<keyword evidence="5 6" id="KW-0119">Carbohydrate metabolism</keyword>
<comment type="catalytic activity">
    <reaction evidence="6">
        <text>D-glucose 6-phosphate + NADP(+) = 6-phospho-D-glucono-1,5-lactone + NADPH + H(+)</text>
        <dbReference type="Rhea" id="RHEA:15841"/>
        <dbReference type="ChEBI" id="CHEBI:15378"/>
        <dbReference type="ChEBI" id="CHEBI:57783"/>
        <dbReference type="ChEBI" id="CHEBI:57955"/>
        <dbReference type="ChEBI" id="CHEBI:58349"/>
        <dbReference type="ChEBI" id="CHEBI:61548"/>
        <dbReference type="EC" id="1.1.1.49"/>
    </reaction>
</comment>
<dbReference type="InterPro" id="IPR001282">
    <property type="entry name" value="G6P_DH"/>
</dbReference>
<dbReference type="NCBIfam" id="TIGR00871">
    <property type="entry name" value="zwf"/>
    <property type="match status" value="1"/>
</dbReference>
<evidence type="ECO:0000256" key="3">
    <source>
        <dbReference type="ARBA" id="ARBA00022857"/>
    </source>
</evidence>
<protein>
    <recommendedName>
        <fullName evidence="6">Glucose-6-phosphate 1-dehydrogenase</fullName>
        <shortName evidence="6">G6PD</shortName>
        <ecNumber evidence="6">1.1.1.49</ecNumber>
    </recommendedName>
</protein>
<evidence type="ECO:0000259" key="8">
    <source>
        <dbReference type="Pfam" id="PF02781"/>
    </source>
</evidence>
<feature type="binding site" evidence="6">
    <location>
        <begin position="98"/>
        <end position="99"/>
    </location>
    <ligand>
        <name>NADP(+)</name>
        <dbReference type="ChEBI" id="CHEBI:58349"/>
    </ligand>
</feature>
<dbReference type="EMBL" id="FO203427">
    <property type="protein sequence ID" value="CCH48990.1"/>
    <property type="molecule type" value="Genomic_DNA"/>
</dbReference>
<dbReference type="InterPro" id="IPR022675">
    <property type="entry name" value="G6P_DH_C"/>
</dbReference>
<dbReference type="RefSeq" id="WP_015415034.1">
    <property type="nucleotide sequence ID" value="NC_020409.1"/>
</dbReference>
<dbReference type="eggNOG" id="COG0364">
    <property type="taxonomic scope" value="Bacteria"/>
</dbReference>
<dbReference type="KEGG" id="dpi:BN4_11755"/>
<feature type="binding site" evidence="6">
    <location>
        <position position="162"/>
    </location>
    <ligand>
        <name>NADP(+)</name>
        <dbReference type="ChEBI" id="CHEBI:58349"/>
    </ligand>
</feature>
<dbReference type="Pfam" id="PF02781">
    <property type="entry name" value="G6PD_C"/>
    <property type="match status" value="1"/>
</dbReference>
<accession>M1WM50</accession>
<evidence type="ECO:0000256" key="6">
    <source>
        <dbReference type="HAMAP-Rule" id="MF_00966"/>
    </source>
</evidence>
<comment type="pathway">
    <text evidence="1 6">Carbohydrate degradation; pentose phosphate pathway; D-ribulose 5-phosphate from D-glucose 6-phosphate (oxidative stage): step 1/3.</text>
</comment>
<dbReference type="BioCyc" id="DPIE1322246:BN4_RS08810-MONOMER"/>